<accession>A0A9D1AGJ6</accession>
<dbReference type="EMBL" id="DVHB01000002">
    <property type="protein sequence ID" value="HIR38754.1"/>
    <property type="molecule type" value="Genomic_DNA"/>
</dbReference>
<keyword evidence="1" id="KW-1133">Transmembrane helix</keyword>
<feature type="transmembrane region" description="Helical" evidence="1">
    <location>
        <begin position="172"/>
        <end position="196"/>
    </location>
</feature>
<keyword evidence="1" id="KW-0472">Membrane</keyword>
<dbReference type="Pfam" id="PF13346">
    <property type="entry name" value="ABC2_membrane_5"/>
    <property type="match status" value="1"/>
</dbReference>
<keyword evidence="1" id="KW-0812">Transmembrane</keyword>
<feature type="transmembrane region" description="Helical" evidence="1">
    <location>
        <begin position="141"/>
        <end position="160"/>
    </location>
</feature>
<dbReference type="PANTHER" id="PTHR41309">
    <property type="entry name" value="MEMBRANE PROTEIN-RELATED"/>
    <property type="match status" value="1"/>
</dbReference>
<name>A0A9D1AGJ6_9FIRM</name>
<dbReference type="AlphaFoldDB" id="A0A9D1AGJ6"/>
<feature type="transmembrane region" description="Helical" evidence="1">
    <location>
        <begin position="82"/>
        <end position="102"/>
    </location>
</feature>
<dbReference type="InterPro" id="IPR025699">
    <property type="entry name" value="ABC2_memb-like"/>
</dbReference>
<dbReference type="Proteomes" id="UP000824179">
    <property type="component" value="Unassembled WGS sequence"/>
</dbReference>
<reference evidence="2" key="2">
    <citation type="journal article" date="2021" name="PeerJ">
        <title>Extensive microbial diversity within the chicken gut microbiome revealed by metagenomics and culture.</title>
        <authorList>
            <person name="Gilroy R."/>
            <person name="Ravi A."/>
            <person name="Getino M."/>
            <person name="Pursley I."/>
            <person name="Horton D.L."/>
            <person name="Alikhan N.F."/>
            <person name="Baker D."/>
            <person name="Gharbi K."/>
            <person name="Hall N."/>
            <person name="Watson M."/>
            <person name="Adriaenssens E.M."/>
            <person name="Foster-Nyarko E."/>
            <person name="Jarju S."/>
            <person name="Secka A."/>
            <person name="Antonio M."/>
            <person name="Oren A."/>
            <person name="Chaudhuri R.R."/>
            <person name="La Ragione R."/>
            <person name="Hildebrand F."/>
            <person name="Pallen M.J."/>
        </authorList>
    </citation>
    <scope>NUCLEOTIDE SEQUENCE</scope>
    <source>
        <strain evidence="2">ChiW25-3613</strain>
    </source>
</reference>
<reference evidence="2" key="1">
    <citation type="submission" date="2020-10" db="EMBL/GenBank/DDBJ databases">
        <authorList>
            <person name="Gilroy R."/>
        </authorList>
    </citation>
    <scope>NUCLEOTIDE SEQUENCE</scope>
    <source>
        <strain evidence="2">ChiW25-3613</strain>
    </source>
</reference>
<organism evidence="2 3">
    <name type="scientific">Candidatus Coproplasma stercoripullorum</name>
    <dbReference type="NCBI Taxonomy" id="2840751"/>
    <lineage>
        <taxon>Bacteria</taxon>
        <taxon>Bacillati</taxon>
        <taxon>Bacillota</taxon>
        <taxon>Clostridia</taxon>
        <taxon>Eubacteriales</taxon>
        <taxon>Candidatus Coproplasma</taxon>
    </lineage>
</organism>
<evidence type="ECO:0000313" key="3">
    <source>
        <dbReference type="Proteomes" id="UP000824179"/>
    </source>
</evidence>
<sequence length="201" mass="21944">MLGLLIKDFYNIRKQALWYAAMIVLFCVISVFLHNVAFAATIGILVTISMPLTAIAYEEKDGWQKFVVASGLRTGTIVFEKYLLGILFALVSTAGYSAAFAIAGAETNQLMEFIAPVCMQFIALAVVLPIIFRFGVEKGRVYMIVLAVVLMAALIGLMPLFGDIMEDGGQLVFTVCIAAATVVLFVASYIISCAIYKHKEF</sequence>
<comment type="caution">
    <text evidence="2">The sequence shown here is derived from an EMBL/GenBank/DDBJ whole genome shotgun (WGS) entry which is preliminary data.</text>
</comment>
<gene>
    <name evidence="2" type="ORF">IAB90_00065</name>
</gene>
<dbReference type="PANTHER" id="PTHR41309:SF2">
    <property type="entry name" value="MEMBRANE PROTEIN"/>
    <property type="match status" value="1"/>
</dbReference>
<feature type="transmembrane region" description="Helical" evidence="1">
    <location>
        <begin position="114"/>
        <end position="134"/>
    </location>
</feature>
<feature type="transmembrane region" description="Helical" evidence="1">
    <location>
        <begin position="16"/>
        <end position="33"/>
    </location>
</feature>
<protein>
    <submittedName>
        <fullName evidence="2">ABC-2 transporter permease</fullName>
    </submittedName>
</protein>
<evidence type="ECO:0000313" key="2">
    <source>
        <dbReference type="EMBL" id="HIR38754.1"/>
    </source>
</evidence>
<evidence type="ECO:0000256" key="1">
    <source>
        <dbReference type="SAM" id="Phobius"/>
    </source>
</evidence>
<proteinExistence type="predicted"/>